<feature type="coiled-coil region" evidence="1">
    <location>
        <begin position="571"/>
        <end position="647"/>
    </location>
</feature>
<dbReference type="Proteomes" id="UP000288805">
    <property type="component" value="Unassembled WGS sequence"/>
</dbReference>
<proteinExistence type="predicted"/>
<comment type="caution">
    <text evidence="3">The sequence shown here is derived from an EMBL/GenBank/DDBJ whole genome shotgun (WGS) entry which is preliminary data.</text>
</comment>
<dbReference type="InterPro" id="IPR040300">
    <property type="entry name" value="At3g49055-like"/>
</dbReference>
<keyword evidence="1" id="KW-0175">Coiled coil</keyword>
<reference evidence="3 4" key="1">
    <citation type="journal article" date="2018" name="PLoS Genet.">
        <title>Population sequencing reveals clonal diversity and ancestral inbreeding in the grapevine cultivar Chardonnay.</title>
        <authorList>
            <person name="Roach M.J."/>
            <person name="Johnson D.L."/>
            <person name="Bohlmann J."/>
            <person name="van Vuuren H.J."/>
            <person name="Jones S.J."/>
            <person name="Pretorius I.S."/>
            <person name="Schmidt S.A."/>
            <person name="Borneman A.R."/>
        </authorList>
    </citation>
    <scope>NUCLEOTIDE SEQUENCE [LARGE SCALE GENOMIC DNA]</scope>
    <source>
        <strain evidence="4">cv. Chardonnay</strain>
        <tissue evidence="3">Leaf</tissue>
    </source>
</reference>
<evidence type="ECO:0000256" key="2">
    <source>
        <dbReference type="SAM" id="MobiDB-lite"/>
    </source>
</evidence>
<dbReference type="PANTHER" id="PTHR34937">
    <property type="entry name" value="OS08G0559800 PROTEIN"/>
    <property type="match status" value="1"/>
</dbReference>
<feature type="compositionally biased region" description="Acidic residues" evidence="2">
    <location>
        <begin position="1"/>
        <end position="20"/>
    </location>
</feature>
<organism evidence="3 4">
    <name type="scientific">Vitis vinifera</name>
    <name type="common">Grape</name>
    <dbReference type="NCBI Taxonomy" id="29760"/>
    <lineage>
        <taxon>Eukaryota</taxon>
        <taxon>Viridiplantae</taxon>
        <taxon>Streptophyta</taxon>
        <taxon>Embryophyta</taxon>
        <taxon>Tracheophyta</taxon>
        <taxon>Spermatophyta</taxon>
        <taxon>Magnoliopsida</taxon>
        <taxon>eudicotyledons</taxon>
        <taxon>Gunneridae</taxon>
        <taxon>Pentapetalae</taxon>
        <taxon>rosids</taxon>
        <taxon>Vitales</taxon>
        <taxon>Vitaceae</taxon>
        <taxon>Viteae</taxon>
        <taxon>Vitis</taxon>
    </lineage>
</organism>
<feature type="coiled-coil region" evidence="1">
    <location>
        <begin position="41"/>
        <end position="138"/>
    </location>
</feature>
<dbReference type="EMBL" id="QGNW01001382">
    <property type="protein sequence ID" value="RVW43282.1"/>
    <property type="molecule type" value="Genomic_DNA"/>
</dbReference>
<evidence type="ECO:0000313" key="3">
    <source>
        <dbReference type="EMBL" id="RVW43282.1"/>
    </source>
</evidence>
<feature type="coiled-coil region" evidence="1">
    <location>
        <begin position="252"/>
        <end position="297"/>
    </location>
</feature>
<feature type="coiled-coil region" evidence="1">
    <location>
        <begin position="377"/>
        <end position="404"/>
    </location>
</feature>
<evidence type="ECO:0000313" key="4">
    <source>
        <dbReference type="Proteomes" id="UP000288805"/>
    </source>
</evidence>
<dbReference type="PANTHER" id="PTHR34937:SF1">
    <property type="entry name" value="PARAMYOSIN"/>
    <property type="match status" value="1"/>
</dbReference>
<feature type="coiled-coil region" evidence="1">
    <location>
        <begin position="463"/>
        <end position="545"/>
    </location>
</feature>
<sequence length="694" mass="78975">MTSAGEEDADAVLSDVEGDDPVPVPIVIKNPSQEDVSVERFRELLAEVDRERQAREAAENSKSELLVAFNRLKSLAHEAIKKRDESTRQRDEALREKEEVLRSNDKVSGELAEAIKLKDEVLKQRDEIAKQLDEAVKAREASRSEIETSAQMLVTGIEKISGKVSNFKNFTAGGLPRSQKYTGLPAIAYGVIKRTNEIVEELVRQMDATTKSRNDAREQMEHRNYEIAIEVSQLEATISGLREEVSKKTSVVENVEKSMAEKDAKISDMEREMSEKIQLAENEMSELKQIVSEYDLKLGNLESIMESQRHLLFDQLNLVSKIHDRIYDVIRIVDDNKLDQSEVSESLFLPQATDMEENIRASLAGMESIYELTRIVGEKIRNLMEDQSREAKNLNETVTRLVKEKEQIGSFLRKNGLREAGIEFKFSNLLEDGKVMASHDKAGVLETEEDELYNMTGALEHIVKASQLEIIELQHSVDELREEKEEVAATGFSKNLLAVPWAESSLLKEHMEAQAKELNHRQRRIEELEEKERVANESVEGLMMDIAAAEEEITRWKVAAEQEAAAGRAVEQEFVSQLSAIRQELKEAKQAVMESEKKLKFKEETAAAAMEARDAAEKSLRLADLRASRLRDRVEELTHQLEESDTREDSRRSRNGPRYVCWPWEWLGLNFVGLHQPDTNQQNSNEMELSEPLL</sequence>
<gene>
    <name evidence="3" type="primary">VvCHDh000624_3</name>
    <name evidence="3" type="ORF">CK203_105907</name>
</gene>
<feature type="region of interest" description="Disordered" evidence="2">
    <location>
        <begin position="1"/>
        <end position="27"/>
    </location>
</feature>
<accession>A0A438E6K9</accession>
<dbReference type="AlphaFoldDB" id="A0A438E6K9"/>
<name>A0A438E6K9_VITVI</name>
<evidence type="ECO:0008006" key="5">
    <source>
        <dbReference type="Google" id="ProtNLM"/>
    </source>
</evidence>
<protein>
    <recommendedName>
        <fullName evidence="5">Paramyosin</fullName>
    </recommendedName>
</protein>
<evidence type="ECO:0000256" key="1">
    <source>
        <dbReference type="SAM" id="Coils"/>
    </source>
</evidence>